<evidence type="ECO:0000256" key="1">
    <source>
        <dbReference type="ARBA" id="ARBA00022553"/>
    </source>
</evidence>
<dbReference type="PROSITE" id="PS50110">
    <property type="entry name" value="RESPONSE_REGULATORY"/>
    <property type="match status" value="1"/>
</dbReference>
<organism evidence="5 6">
    <name type="scientific">Candidatus Nitrospira kreftii</name>
    <dbReference type="NCBI Taxonomy" id="2652173"/>
    <lineage>
        <taxon>Bacteria</taxon>
        <taxon>Pseudomonadati</taxon>
        <taxon>Nitrospirota</taxon>
        <taxon>Nitrospiria</taxon>
        <taxon>Nitrospirales</taxon>
        <taxon>Nitrospiraceae</taxon>
        <taxon>Nitrospira</taxon>
    </lineage>
</organism>
<dbReference type="EMBL" id="CP047423">
    <property type="protein sequence ID" value="QPD04712.1"/>
    <property type="molecule type" value="Genomic_DNA"/>
</dbReference>
<keyword evidence="1 2" id="KW-0597">Phosphoprotein</keyword>
<dbReference type="KEGG" id="nkf:Nkreftii_002486"/>
<sequence>MFAILDSTDGIFSFLRVRPLRKTMAILIVDDSPEQHLLLQSILTKAGHDQIVAVDSARAAFELMKLDGGQSSVEVDLILMDVLMPDLDGVEACRRIKQQVHLQDIPIIMVTAKNDLDNLKDAFSAGAMDYINKPVKSVELLARVTSALTLKNEMDCRKKREAELRRSNEELQRAIREVKVLRGLIPICASCKKIRNDGGFWQQIEEYIGEHSEAEFSHGLCQPCLKKLYPGVYQD</sequence>
<dbReference type="SMART" id="SM00448">
    <property type="entry name" value="REC"/>
    <property type="match status" value="1"/>
</dbReference>
<proteinExistence type="predicted"/>
<dbReference type="Pfam" id="PF00072">
    <property type="entry name" value="Response_reg"/>
    <property type="match status" value="1"/>
</dbReference>
<accession>A0A7S8IZ34</accession>
<evidence type="ECO:0000313" key="6">
    <source>
        <dbReference type="Proteomes" id="UP000593737"/>
    </source>
</evidence>
<reference evidence="5 6" key="1">
    <citation type="journal article" date="2020" name="ISME J.">
        <title>Enrichment and physiological characterization of a novel comammox Nitrospira indicates ammonium inhibition of complete nitrification.</title>
        <authorList>
            <person name="Sakoula D."/>
            <person name="Koch H."/>
            <person name="Frank J."/>
            <person name="Jetten M.S.M."/>
            <person name="van Kessel M.A.H.J."/>
            <person name="Lucker S."/>
        </authorList>
    </citation>
    <scope>NUCLEOTIDE SEQUENCE [LARGE SCALE GENOMIC DNA]</scope>
    <source>
        <strain evidence="5">Comreactor17</strain>
    </source>
</reference>
<evidence type="ECO:0000256" key="2">
    <source>
        <dbReference type="PROSITE-ProRule" id="PRU00169"/>
    </source>
</evidence>
<dbReference type="AlphaFoldDB" id="A0A7S8IZ34"/>
<evidence type="ECO:0000313" key="5">
    <source>
        <dbReference type="EMBL" id="QPD04712.1"/>
    </source>
</evidence>
<dbReference type="GO" id="GO:0000160">
    <property type="term" value="P:phosphorelay signal transduction system"/>
    <property type="evidence" value="ECO:0007669"/>
    <property type="project" value="InterPro"/>
</dbReference>
<feature type="coiled-coil region" evidence="3">
    <location>
        <begin position="157"/>
        <end position="184"/>
    </location>
</feature>
<feature type="domain" description="Response regulatory" evidence="4">
    <location>
        <begin position="25"/>
        <end position="148"/>
    </location>
</feature>
<dbReference type="SUPFAM" id="SSF52172">
    <property type="entry name" value="CheY-like"/>
    <property type="match status" value="1"/>
</dbReference>
<protein>
    <recommendedName>
        <fullName evidence="4">Response regulatory domain-containing protein</fullName>
    </recommendedName>
</protein>
<dbReference type="Gene3D" id="3.40.50.2300">
    <property type="match status" value="1"/>
</dbReference>
<feature type="modified residue" description="4-aspartylphosphate" evidence="2">
    <location>
        <position position="81"/>
    </location>
</feature>
<dbReference type="PANTHER" id="PTHR44591">
    <property type="entry name" value="STRESS RESPONSE REGULATOR PROTEIN 1"/>
    <property type="match status" value="1"/>
</dbReference>
<evidence type="ECO:0000259" key="4">
    <source>
        <dbReference type="PROSITE" id="PS50110"/>
    </source>
</evidence>
<evidence type="ECO:0000256" key="3">
    <source>
        <dbReference type="SAM" id="Coils"/>
    </source>
</evidence>
<dbReference type="InterPro" id="IPR050595">
    <property type="entry name" value="Bact_response_regulator"/>
</dbReference>
<dbReference type="InterPro" id="IPR011006">
    <property type="entry name" value="CheY-like_superfamily"/>
</dbReference>
<dbReference type="PANTHER" id="PTHR44591:SF3">
    <property type="entry name" value="RESPONSE REGULATORY DOMAIN-CONTAINING PROTEIN"/>
    <property type="match status" value="1"/>
</dbReference>
<dbReference type="InterPro" id="IPR001789">
    <property type="entry name" value="Sig_transdc_resp-reg_receiver"/>
</dbReference>
<dbReference type="Proteomes" id="UP000593737">
    <property type="component" value="Chromosome"/>
</dbReference>
<name>A0A7S8IZ34_9BACT</name>
<gene>
    <name evidence="5" type="ORF">Nkreftii_002486</name>
</gene>
<keyword evidence="3" id="KW-0175">Coiled coil</keyword>